<dbReference type="PANTHER" id="PTHR43777:SF1">
    <property type="entry name" value="MOLYBDENUM COFACTOR CYTIDYLYLTRANSFERASE"/>
    <property type="match status" value="1"/>
</dbReference>
<protein>
    <submittedName>
        <fullName evidence="2">Unannotated protein</fullName>
    </submittedName>
</protein>
<sequence>MAVLLAAGAGSRFAGNTHKLHSTLRGQSVLSHAVTSAVKAGFSHIFVVWGSIEPPSDVSTQAPVTLIHNPEWETGQASSLQAGIAAARRVGARAMVVGLGDQPFVSPSDWVAVASSRSPIAQALYTQSDGQKTPGNPVLLAAEVWPLLPTQGDLGARNLISSRPELVEQVLCTGSPFDIDTIEDLNQWN</sequence>
<dbReference type="GO" id="GO:0016779">
    <property type="term" value="F:nucleotidyltransferase activity"/>
    <property type="evidence" value="ECO:0007669"/>
    <property type="project" value="UniProtKB-ARBA"/>
</dbReference>
<evidence type="ECO:0000259" key="1">
    <source>
        <dbReference type="Pfam" id="PF12804"/>
    </source>
</evidence>
<dbReference type="EMBL" id="CAFBQU010000051">
    <property type="protein sequence ID" value="CAB5067234.1"/>
    <property type="molecule type" value="Genomic_DNA"/>
</dbReference>
<dbReference type="AlphaFoldDB" id="A0A6J7R5C9"/>
<dbReference type="InterPro" id="IPR029044">
    <property type="entry name" value="Nucleotide-diphossugar_trans"/>
</dbReference>
<gene>
    <name evidence="2" type="ORF">UFOPK4098_01021</name>
    <name evidence="3" type="ORF">UFOPK4347_01423</name>
</gene>
<proteinExistence type="predicted"/>
<organism evidence="2">
    <name type="scientific">freshwater metagenome</name>
    <dbReference type="NCBI Taxonomy" id="449393"/>
    <lineage>
        <taxon>unclassified sequences</taxon>
        <taxon>metagenomes</taxon>
        <taxon>ecological metagenomes</taxon>
    </lineage>
</organism>
<dbReference type="CDD" id="cd04182">
    <property type="entry name" value="GT_2_like_f"/>
    <property type="match status" value="1"/>
</dbReference>
<name>A0A6J7R5C9_9ZZZZ</name>
<accession>A0A6J7R5C9</accession>
<dbReference type="Gene3D" id="3.90.550.10">
    <property type="entry name" value="Spore Coat Polysaccharide Biosynthesis Protein SpsA, Chain A"/>
    <property type="match status" value="1"/>
</dbReference>
<dbReference type="InterPro" id="IPR025877">
    <property type="entry name" value="MobA-like_NTP_Trfase"/>
</dbReference>
<reference evidence="2" key="1">
    <citation type="submission" date="2020-05" db="EMBL/GenBank/DDBJ databases">
        <authorList>
            <person name="Chiriac C."/>
            <person name="Salcher M."/>
            <person name="Ghai R."/>
            <person name="Kavagutti S V."/>
        </authorList>
    </citation>
    <scope>NUCLEOTIDE SEQUENCE</scope>
</reference>
<dbReference type="SUPFAM" id="SSF53448">
    <property type="entry name" value="Nucleotide-diphospho-sugar transferases"/>
    <property type="match status" value="1"/>
</dbReference>
<feature type="domain" description="MobA-like NTP transferase" evidence="1">
    <location>
        <begin position="2"/>
        <end position="162"/>
    </location>
</feature>
<evidence type="ECO:0000313" key="2">
    <source>
        <dbReference type="EMBL" id="CAB5023932.1"/>
    </source>
</evidence>
<evidence type="ECO:0000313" key="3">
    <source>
        <dbReference type="EMBL" id="CAB5067234.1"/>
    </source>
</evidence>
<dbReference type="EMBL" id="CAFBPN010000054">
    <property type="protein sequence ID" value="CAB5023932.1"/>
    <property type="molecule type" value="Genomic_DNA"/>
</dbReference>
<dbReference type="PANTHER" id="PTHR43777">
    <property type="entry name" value="MOLYBDENUM COFACTOR CYTIDYLYLTRANSFERASE"/>
    <property type="match status" value="1"/>
</dbReference>
<dbReference type="Pfam" id="PF12804">
    <property type="entry name" value="NTP_transf_3"/>
    <property type="match status" value="1"/>
</dbReference>